<dbReference type="OrthoDB" id="6776697at2759"/>
<dbReference type="AlphaFoldDB" id="A0A8K0GBN4"/>
<keyword evidence="3" id="KW-1185">Reference proteome</keyword>
<accession>A0A8K0GBN4</accession>
<name>A0A8K0GBN4_IGNLU</name>
<keyword evidence="1" id="KW-0472">Membrane</keyword>
<evidence type="ECO:0000313" key="3">
    <source>
        <dbReference type="Proteomes" id="UP000801492"/>
    </source>
</evidence>
<proteinExistence type="predicted"/>
<keyword evidence="1" id="KW-0812">Transmembrane</keyword>
<organism evidence="2 3">
    <name type="scientific">Ignelater luminosus</name>
    <name type="common">Cucubano</name>
    <name type="synonym">Pyrophorus luminosus</name>
    <dbReference type="NCBI Taxonomy" id="2038154"/>
    <lineage>
        <taxon>Eukaryota</taxon>
        <taxon>Metazoa</taxon>
        <taxon>Ecdysozoa</taxon>
        <taxon>Arthropoda</taxon>
        <taxon>Hexapoda</taxon>
        <taxon>Insecta</taxon>
        <taxon>Pterygota</taxon>
        <taxon>Neoptera</taxon>
        <taxon>Endopterygota</taxon>
        <taxon>Coleoptera</taxon>
        <taxon>Polyphaga</taxon>
        <taxon>Elateriformia</taxon>
        <taxon>Elateroidea</taxon>
        <taxon>Elateridae</taxon>
        <taxon>Agrypninae</taxon>
        <taxon>Pyrophorini</taxon>
        <taxon>Ignelater</taxon>
    </lineage>
</organism>
<dbReference type="Proteomes" id="UP000801492">
    <property type="component" value="Unassembled WGS sequence"/>
</dbReference>
<comment type="caution">
    <text evidence="2">The sequence shown here is derived from an EMBL/GenBank/DDBJ whole genome shotgun (WGS) entry which is preliminary data.</text>
</comment>
<keyword evidence="1" id="KW-1133">Transmembrane helix</keyword>
<evidence type="ECO:0000313" key="2">
    <source>
        <dbReference type="EMBL" id="KAF2898785.1"/>
    </source>
</evidence>
<sequence>MKRCSGLGGSFVSLEYRSTETSNRFSTLSRLQRFVAYALRFKHNCWSPRNTKRKGFLLVIELEQALYCLVKLSQLESYPLELKRLSSNKPLHSKSKILSLKQAKKMLPLHFLKVVEITILTKDRKTRNPKFIKCYIALFICYVIKAIHLELVTEFTINVFRVP</sequence>
<reference evidence="2" key="1">
    <citation type="submission" date="2019-08" db="EMBL/GenBank/DDBJ databases">
        <title>The genome of the North American firefly Photinus pyralis.</title>
        <authorList>
            <consortium name="Photinus pyralis genome working group"/>
            <person name="Fallon T.R."/>
            <person name="Sander Lower S.E."/>
            <person name="Weng J.-K."/>
        </authorList>
    </citation>
    <scope>NUCLEOTIDE SEQUENCE</scope>
    <source>
        <strain evidence="2">TRF0915ILg1</strain>
        <tissue evidence="2">Whole body</tissue>
    </source>
</reference>
<gene>
    <name evidence="2" type="ORF">ILUMI_07391</name>
</gene>
<dbReference type="EMBL" id="VTPC01003261">
    <property type="protein sequence ID" value="KAF2898785.1"/>
    <property type="molecule type" value="Genomic_DNA"/>
</dbReference>
<feature type="transmembrane region" description="Helical" evidence="1">
    <location>
        <begin position="131"/>
        <end position="149"/>
    </location>
</feature>
<protein>
    <submittedName>
        <fullName evidence="2">Uncharacterized protein</fullName>
    </submittedName>
</protein>
<evidence type="ECO:0000256" key="1">
    <source>
        <dbReference type="SAM" id="Phobius"/>
    </source>
</evidence>